<dbReference type="SUPFAM" id="SSF63882">
    <property type="entry name" value="MoeA N-terminal region -like"/>
    <property type="match status" value="1"/>
</dbReference>
<evidence type="ECO:0000256" key="2">
    <source>
        <dbReference type="ARBA" id="ARBA00005046"/>
    </source>
</evidence>
<dbReference type="InterPro" id="IPR005111">
    <property type="entry name" value="MoeA_C_domain_IV"/>
</dbReference>
<dbReference type="Gene3D" id="2.40.340.10">
    <property type="entry name" value="MoeA, C-terminal, domain IV"/>
    <property type="match status" value="1"/>
</dbReference>
<dbReference type="PIRSF" id="PIRSF036618">
    <property type="entry name" value="MobB_MoeA"/>
    <property type="match status" value="1"/>
</dbReference>
<dbReference type="SUPFAM" id="SSF63867">
    <property type="entry name" value="MoeA C-terminal domain-like"/>
    <property type="match status" value="1"/>
</dbReference>
<dbReference type="InterPro" id="IPR004435">
    <property type="entry name" value="MobB_dom"/>
</dbReference>
<dbReference type="Gene3D" id="3.40.980.10">
    <property type="entry name" value="MoaB/Mog-like domain"/>
    <property type="match status" value="1"/>
</dbReference>
<dbReference type="InterPro" id="IPR036135">
    <property type="entry name" value="MoeA_linker/N_sf"/>
</dbReference>
<dbReference type="Pfam" id="PF00994">
    <property type="entry name" value="MoCF_biosynth"/>
    <property type="match status" value="1"/>
</dbReference>
<dbReference type="NCBIfam" id="TIGR00176">
    <property type="entry name" value="mobB"/>
    <property type="match status" value="1"/>
</dbReference>
<dbReference type="Gene3D" id="2.170.190.11">
    <property type="entry name" value="Molybdopterin biosynthesis moea protein, domain 3"/>
    <property type="match status" value="1"/>
</dbReference>
<evidence type="ECO:0000313" key="9">
    <source>
        <dbReference type="Proteomes" id="UP000676428"/>
    </source>
</evidence>
<keyword evidence="4 6" id="KW-0501">Molybdenum cofactor biosynthesis</keyword>
<keyword evidence="6" id="KW-0479">Metal-binding</keyword>
<sequence>MSTVFHNPLPIPVLGFCAYSGTGKTTLLKQLIPVLKQRGLRLAVLKHAHHNFDVDIPGKDSYEMRKAGARQMLVASHVRWALMTEDPQDTDPDLEHLLQQLEADKADLVLVEGFKKLALPKIELHRAALGKPFIYTEDPNILAVACCDETNLPAQIQRLDINNVEQIADFVLQYAANWHPEVPSVKPLPLDTVGSATGDSLSVRQGIDKILAQVQPITSAATLPLDDSDNRILAHDAISPVNVPQQTNSAMDGYAFVYSEPLPERFVVKGEVLAGHSYDAQLQPGEAVRIMTGAPLPSGANAVQPRELATETEGYVSFSGKLKTGQNVRLAGEDIAQGAVALAAGSRLGAAEQGLLASLGFAEVSTVRRPVVAVFSSGDEVCQPGTELKPNCIYDSNRFTIKAMAKRLGCDVIDLGIIEDSEAALTAALAGAAAKADVVISSGGVSVGNADYIKKVLAAIGEIHFWRINMRPGRPLAFGKVKDALFFGLPGNPVATMVVFLLFVQPALRKLAGELDWQPQLLPAIADEVFKSRQGRTEFSRAIASMGADGQLHVTATGSQGSGMLSSMVKGNCLAVIGDQDERVDAGQPLYILPFGALL</sequence>
<comment type="cofactor">
    <cofactor evidence="6">
        <name>Mg(2+)</name>
        <dbReference type="ChEBI" id="CHEBI:18420"/>
    </cofactor>
</comment>
<dbReference type="NCBIfam" id="NF011060">
    <property type="entry name" value="PRK14491.1"/>
    <property type="match status" value="1"/>
</dbReference>
<dbReference type="InterPro" id="IPR036688">
    <property type="entry name" value="MoeA_C_domain_IV_sf"/>
</dbReference>
<evidence type="ECO:0000256" key="5">
    <source>
        <dbReference type="ARBA" id="ARBA00047317"/>
    </source>
</evidence>
<dbReference type="PANTHER" id="PTHR10192">
    <property type="entry name" value="MOLYBDOPTERIN BIOSYNTHESIS PROTEIN"/>
    <property type="match status" value="1"/>
</dbReference>
<evidence type="ECO:0000256" key="1">
    <source>
        <dbReference type="ARBA" id="ARBA00002901"/>
    </source>
</evidence>
<comment type="similarity">
    <text evidence="3 6">Belongs to the MoeA family.</text>
</comment>
<dbReference type="EC" id="2.10.1.1" evidence="6"/>
<keyword evidence="9" id="KW-1185">Reference proteome</keyword>
<evidence type="ECO:0000256" key="4">
    <source>
        <dbReference type="ARBA" id="ARBA00023150"/>
    </source>
</evidence>
<dbReference type="EMBL" id="CP074572">
    <property type="protein sequence ID" value="QVK24620.1"/>
    <property type="molecule type" value="Genomic_DNA"/>
</dbReference>
<dbReference type="PROSITE" id="PS01079">
    <property type="entry name" value="MOCF_BIOSYNTHESIS_2"/>
    <property type="match status" value="1"/>
</dbReference>
<dbReference type="NCBIfam" id="NF045515">
    <property type="entry name" value="Glp_gephyrin"/>
    <property type="match status" value="1"/>
</dbReference>
<dbReference type="Pfam" id="PF03454">
    <property type="entry name" value="MoeA_C"/>
    <property type="match status" value="1"/>
</dbReference>
<evidence type="ECO:0000256" key="3">
    <source>
        <dbReference type="ARBA" id="ARBA00010763"/>
    </source>
</evidence>
<dbReference type="NCBIfam" id="NF008021">
    <property type="entry name" value="PRK10751.1"/>
    <property type="match status" value="1"/>
</dbReference>
<dbReference type="Proteomes" id="UP000676428">
    <property type="component" value="Chromosome"/>
</dbReference>
<evidence type="ECO:0000259" key="7">
    <source>
        <dbReference type="SMART" id="SM00852"/>
    </source>
</evidence>
<dbReference type="InterPro" id="IPR005110">
    <property type="entry name" value="MoeA_linker/N"/>
</dbReference>
<dbReference type="InterPro" id="IPR036425">
    <property type="entry name" value="MoaB/Mog-like_dom_sf"/>
</dbReference>
<proteinExistence type="inferred from homology"/>
<comment type="pathway">
    <text evidence="2 6">Cofactor biosynthesis; molybdopterin biosynthesis.</text>
</comment>
<dbReference type="SMART" id="SM00852">
    <property type="entry name" value="MoCF_biosynth"/>
    <property type="match status" value="1"/>
</dbReference>
<dbReference type="NCBIfam" id="TIGR00177">
    <property type="entry name" value="molyb_syn"/>
    <property type="match status" value="1"/>
</dbReference>
<dbReference type="Pfam" id="PF03205">
    <property type="entry name" value="MobB"/>
    <property type="match status" value="1"/>
</dbReference>
<feature type="domain" description="MoaB/Mog" evidence="7">
    <location>
        <begin position="373"/>
        <end position="510"/>
    </location>
</feature>
<organism evidence="8 9">
    <name type="scientific">Shewanella dokdonensis</name>
    <dbReference type="NCBI Taxonomy" id="712036"/>
    <lineage>
        <taxon>Bacteria</taxon>
        <taxon>Pseudomonadati</taxon>
        <taxon>Pseudomonadota</taxon>
        <taxon>Gammaproteobacteria</taxon>
        <taxon>Alteromonadales</taxon>
        <taxon>Shewanellaceae</taxon>
        <taxon>Shewanella</taxon>
    </lineage>
</organism>
<accession>A0ABX8DJU3</accession>
<dbReference type="RefSeq" id="WP_213683204.1">
    <property type="nucleotide sequence ID" value="NZ_CP074572.1"/>
</dbReference>
<keyword evidence="6" id="KW-0460">Magnesium</keyword>
<dbReference type="CDD" id="cd00887">
    <property type="entry name" value="MoeA"/>
    <property type="match status" value="1"/>
</dbReference>
<dbReference type="InterPro" id="IPR008284">
    <property type="entry name" value="MoCF_biosynth_CS"/>
</dbReference>
<comment type="catalytic activity">
    <reaction evidence="5">
        <text>adenylyl-molybdopterin + molybdate = Mo-molybdopterin + AMP + H(+)</text>
        <dbReference type="Rhea" id="RHEA:35047"/>
        <dbReference type="ChEBI" id="CHEBI:15378"/>
        <dbReference type="ChEBI" id="CHEBI:36264"/>
        <dbReference type="ChEBI" id="CHEBI:62727"/>
        <dbReference type="ChEBI" id="CHEBI:71302"/>
        <dbReference type="ChEBI" id="CHEBI:456215"/>
        <dbReference type="EC" id="2.10.1.1"/>
    </reaction>
</comment>
<dbReference type="InterPro" id="IPR012182">
    <property type="entry name" value="MobB_MoeA"/>
</dbReference>
<dbReference type="Gene3D" id="3.90.105.10">
    <property type="entry name" value="Molybdopterin biosynthesis moea protein, domain 2"/>
    <property type="match status" value="1"/>
</dbReference>
<evidence type="ECO:0000256" key="6">
    <source>
        <dbReference type="RuleBase" id="RU365090"/>
    </source>
</evidence>
<keyword evidence="6" id="KW-0808">Transferase</keyword>
<dbReference type="InterPro" id="IPR001453">
    <property type="entry name" value="MoaB/Mog_dom"/>
</dbReference>
<name>A0ABX8DJU3_9GAMM</name>
<dbReference type="InterPro" id="IPR038987">
    <property type="entry name" value="MoeA-like"/>
</dbReference>
<protein>
    <recommendedName>
        <fullName evidence="6">Molybdopterin molybdenumtransferase</fullName>
        <ecNumber evidence="6">2.10.1.1</ecNumber>
    </recommendedName>
</protein>
<gene>
    <name evidence="8" type="ORF">KHX94_09490</name>
</gene>
<dbReference type="SUPFAM" id="SSF52540">
    <property type="entry name" value="P-loop containing nucleoside triphosphate hydrolases"/>
    <property type="match status" value="1"/>
</dbReference>
<dbReference type="InterPro" id="IPR027417">
    <property type="entry name" value="P-loop_NTPase"/>
</dbReference>
<dbReference type="CDD" id="cd03116">
    <property type="entry name" value="MobB"/>
    <property type="match status" value="1"/>
</dbReference>
<comment type="function">
    <text evidence="1 6">Catalyzes the insertion of molybdate into adenylated molybdopterin with the concomitant release of AMP.</text>
</comment>
<dbReference type="PANTHER" id="PTHR10192:SF31">
    <property type="entry name" value="MOLYBDOPTERIN MOLYBDENUMTRANSFERASE"/>
    <property type="match status" value="1"/>
</dbReference>
<evidence type="ECO:0000313" key="8">
    <source>
        <dbReference type="EMBL" id="QVK24620.1"/>
    </source>
</evidence>
<dbReference type="Gene3D" id="3.40.50.300">
    <property type="entry name" value="P-loop containing nucleotide triphosphate hydrolases"/>
    <property type="match status" value="1"/>
</dbReference>
<dbReference type="SUPFAM" id="SSF53218">
    <property type="entry name" value="Molybdenum cofactor biosynthesis proteins"/>
    <property type="match status" value="1"/>
</dbReference>
<reference evidence="8 9" key="1">
    <citation type="journal article" date="2012" name="Int. J. Syst. Evol. Microbiol.">
        <title>Shewanella dokdonensis sp. nov., isolated from seawater.</title>
        <authorList>
            <person name="Sung H.R."/>
            <person name="Yoon J.H."/>
            <person name="Ghim S.Y."/>
        </authorList>
    </citation>
    <scope>NUCLEOTIDE SEQUENCE [LARGE SCALE GENOMIC DNA]</scope>
    <source>
        <strain evidence="8 9">DSM 23626</strain>
    </source>
</reference>
<dbReference type="Pfam" id="PF03453">
    <property type="entry name" value="MoeA_N"/>
    <property type="match status" value="1"/>
</dbReference>
<keyword evidence="6" id="KW-0500">Molybdenum</keyword>